<keyword evidence="2" id="KW-1133">Transmembrane helix</keyword>
<dbReference type="GO" id="GO:0019646">
    <property type="term" value="P:aerobic electron transport chain"/>
    <property type="evidence" value="ECO:0007669"/>
    <property type="project" value="InterPro"/>
</dbReference>
<dbReference type="KEGG" id="dbk:DGMP_07850"/>
<dbReference type="GO" id="GO:0005886">
    <property type="term" value="C:plasma membrane"/>
    <property type="evidence" value="ECO:0007669"/>
    <property type="project" value="UniProtKB-SubCell"/>
</dbReference>
<feature type="transmembrane region" description="Helical" evidence="2">
    <location>
        <begin position="178"/>
        <end position="197"/>
    </location>
</feature>
<evidence type="ECO:0000256" key="1">
    <source>
        <dbReference type="RuleBase" id="RU003376"/>
    </source>
</evidence>
<feature type="transmembrane region" description="Helical" evidence="2">
    <location>
        <begin position="57"/>
        <end position="78"/>
    </location>
</feature>
<dbReference type="AlphaFoldDB" id="A0A8D5FUG2"/>
<evidence type="ECO:0000313" key="4">
    <source>
        <dbReference type="EMBL" id="BCL60092.1"/>
    </source>
</evidence>
<feature type="transmembrane region" description="Helical" evidence="2">
    <location>
        <begin position="12"/>
        <end position="37"/>
    </location>
</feature>
<sequence>MTQKIDRTGVKIGMWLFLYSEIILFGGLFVLYGAYFYEYSEFFSEGGKELNRIIGSINTVVLLVSSFTVAASITAIQLRRKKQAVGLLLFSLLCGVVFLVNKYFEWGTKIHHDIYPNSETLTSGEPGLNIFFGLYYIITGLHGLHVIIGMVLLSISLVLVLRGKITETRFGMLENAGLYWHLVDLIWIFVFPLFYLVL</sequence>
<comment type="similarity">
    <text evidence="1">Belongs to the cytochrome c oxidase subunit 3 family.</text>
</comment>
<gene>
    <name evidence="4" type="ORF">DGMP_07850</name>
</gene>
<dbReference type="EMBL" id="AP024086">
    <property type="protein sequence ID" value="BCL60092.1"/>
    <property type="molecule type" value="Genomic_DNA"/>
</dbReference>
<feature type="domain" description="Heme-copper oxidase subunit III family profile" evidence="3">
    <location>
        <begin position="7"/>
        <end position="195"/>
    </location>
</feature>
<evidence type="ECO:0000259" key="3">
    <source>
        <dbReference type="Pfam" id="PF00510"/>
    </source>
</evidence>
<organism evidence="4 5">
    <name type="scientific">Desulfomarina profundi</name>
    <dbReference type="NCBI Taxonomy" id="2772557"/>
    <lineage>
        <taxon>Bacteria</taxon>
        <taxon>Pseudomonadati</taxon>
        <taxon>Thermodesulfobacteriota</taxon>
        <taxon>Desulfobulbia</taxon>
        <taxon>Desulfobulbales</taxon>
        <taxon>Desulfobulbaceae</taxon>
        <taxon>Desulfomarina</taxon>
    </lineage>
</organism>
<dbReference type="InterPro" id="IPR000298">
    <property type="entry name" value="Cyt_c_oxidase-like_su3"/>
</dbReference>
<dbReference type="PANTHER" id="PTHR11403:SF6">
    <property type="entry name" value="NITRIC OXIDE REDUCTASE SUBUNIT E"/>
    <property type="match status" value="1"/>
</dbReference>
<keyword evidence="5" id="KW-1185">Reference proteome</keyword>
<dbReference type="CDD" id="cd02862">
    <property type="entry name" value="NorE_like"/>
    <property type="match status" value="1"/>
</dbReference>
<dbReference type="RefSeq" id="WP_228856260.1">
    <property type="nucleotide sequence ID" value="NZ_AP024086.1"/>
</dbReference>
<dbReference type="GO" id="GO:0004129">
    <property type="term" value="F:cytochrome-c oxidase activity"/>
    <property type="evidence" value="ECO:0007669"/>
    <property type="project" value="InterPro"/>
</dbReference>
<name>A0A8D5FUG2_9BACT</name>
<feature type="transmembrane region" description="Helical" evidence="2">
    <location>
        <begin position="134"/>
        <end position="158"/>
    </location>
</feature>
<proteinExistence type="inferred from homology"/>
<dbReference type="InterPro" id="IPR024791">
    <property type="entry name" value="Cyt_c/ubiquinol_Oxase_su3"/>
</dbReference>
<keyword evidence="1 2" id="KW-0812">Transmembrane</keyword>
<evidence type="ECO:0000256" key="2">
    <source>
        <dbReference type="SAM" id="Phobius"/>
    </source>
</evidence>
<feature type="transmembrane region" description="Helical" evidence="2">
    <location>
        <begin position="85"/>
        <end position="104"/>
    </location>
</feature>
<dbReference type="PANTHER" id="PTHR11403">
    <property type="entry name" value="CYTOCHROME C OXIDASE SUBUNIT III"/>
    <property type="match status" value="1"/>
</dbReference>
<reference evidence="4" key="1">
    <citation type="submission" date="2020-09" db="EMBL/GenBank/DDBJ databases">
        <title>Desulfogranum mesoprofundum gen. nov., sp. nov., a novel mesophilic, sulfate-reducing chemolithoautotroph isolated from a deep-sea hydrothermal vent chimney in the Suiyo Seamount.</title>
        <authorList>
            <person name="Hashimoto Y."/>
            <person name="Nakagawa S."/>
        </authorList>
    </citation>
    <scope>NUCLEOTIDE SEQUENCE</scope>
    <source>
        <strain evidence="4">KT2</strain>
    </source>
</reference>
<accession>A0A8D5FUG2</accession>
<dbReference type="Pfam" id="PF00510">
    <property type="entry name" value="COX3"/>
    <property type="match status" value="1"/>
</dbReference>
<evidence type="ECO:0000313" key="5">
    <source>
        <dbReference type="Proteomes" id="UP000826725"/>
    </source>
</evidence>
<keyword evidence="2" id="KW-0472">Membrane</keyword>
<protein>
    <submittedName>
        <fullName evidence="4">Cytochrome oxidase subunit III</fullName>
    </submittedName>
</protein>
<comment type="subcellular location">
    <subcellularLocation>
        <location evidence="1">Cell membrane</location>
        <topology evidence="1">Multi-pass membrane protein</topology>
    </subcellularLocation>
</comment>
<dbReference type="Proteomes" id="UP000826725">
    <property type="component" value="Chromosome"/>
</dbReference>